<protein>
    <submittedName>
        <fullName evidence="1">Uncharacterized protein</fullName>
    </submittedName>
</protein>
<accession>Q6SZM1</accession>
<reference evidence="1" key="1">
    <citation type="submission" date="2003-10" db="EMBL/GenBank/DDBJ databases">
        <title>Gene expression analysis on Rhodoccocus fascians.</title>
        <authorList>
            <person name="Dorado G."/>
            <person name="Roldan J.M."/>
            <person name="Lesher J."/>
        </authorList>
    </citation>
    <scope>NUCLEOTIDE SEQUENCE</scope>
    <source>
        <strain evidence="1">NRRL-B-15096</strain>
    </source>
</reference>
<dbReference type="AlphaFoldDB" id="Q6SZM1"/>
<feature type="non-terminal residue" evidence="1">
    <location>
        <position position="86"/>
    </location>
</feature>
<dbReference type="EMBL" id="AY444534">
    <property type="protein sequence ID" value="AAR12254.1"/>
    <property type="molecule type" value="Genomic_DNA"/>
</dbReference>
<name>Q6SZM1_RHOFA</name>
<feature type="non-terminal residue" evidence="1">
    <location>
        <position position="1"/>
    </location>
</feature>
<evidence type="ECO:0000313" key="1">
    <source>
        <dbReference type="EMBL" id="AAR12254.1"/>
    </source>
</evidence>
<sequence length="86" mass="9290">EVAIVVGAGRTCHHEVRRCAKALQRQLALRQRMAAPEHRHVILLKQAALEEALAGKIIERANGKVDGTGLHFGLHVEPAPTTIATS</sequence>
<proteinExistence type="predicted"/>
<organism evidence="1">
    <name type="scientific">Rhodococcoides fascians</name>
    <name type="common">Rhodococcus fascians</name>
    <dbReference type="NCBI Taxonomy" id="1828"/>
    <lineage>
        <taxon>Bacteria</taxon>
        <taxon>Bacillati</taxon>
        <taxon>Actinomycetota</taxon>
        <taxon>Actinomycetes</taxon>
        <taxon>Mycobacteriales</taxon>
        <taxon>Nocardiaceae</taxon>
        <taxon>Rhodococcoides</taxon>
    </lineage>
</organism>